<dbReference type="PROSITE" id="PS00166">
    <property type="entry name" value="ENOYL_COA_HYDRATASE"/>
    <property type="match status" value="1"/>
</dbReference>
<sequence>MNWEKVKLEQKGAVAFITLNRPQEFNALDGQLGEELIQAIEHCRENDAIRAVVITGAGKAFSVGGDLKKASSAIGTPQQSIFFRDVTKSLNRFIMDLRLLPKPVIAAINGAVGGAGFTLALACDLRLAAASARFKQAYTSAGLTPDGAFTYLAGAVLGLGRVSELLLLDPVVSAEQALALGLVHRVVADEELPAAALQLAEQLAAGPTLAFARSKALLNEGLLPELARILELERQTIMQSCLSEDYVEGVRAFFDKRKPEFRGR</sequence>
<dbReference type="Gene3D" id="1.10.12.10">
    <property type="entry name" value="Lyase 2-enoyl-coa Hydratase, Chain A, domain 2"/>
    <property type="match status" value="1"/>
</dbReference>
<dbReference type="CDD" id="cd06558">
    <property type="entry name" value="crotonase-like"/>
    <property type="match status" value="1"/>
</dbReference>
<keyword evidence="4" id="KW-1185">Reference proteome</keyword>
<dbReference type="InterPro" id="IPR014748">
    <property type="entry name" value="Enoyl-CoA_hydra_C"/>
</dbReference>
<evidence type="ECO:0000313" key="3">
    <source>
        <dbReference type="EMBL" id="SJZ66298.1"/>
    </source>
</evidence>
<dbReference type="PANTHER" id="PTHR43459">
    <property type="entry name" value="ENOYL-COA HYDRATASE"/>
    <property type="match status" value="1"/>
</dbReference>
<keyword evidence="3" id="KW-0413">Isomerase</keyword>
<dbReference type="InterPro" id="IPR018376">
    <property type="entry name" value="Enoyl-CoA_hyd/isom_CS"/>
</dbReference>
<comment type="similarity">
    <text evidence="1 2">Belongs to the enoyl-CoA hydratase/isomerase family.</text>
</comment>
<evidence type="ECO:0000313" key="4">
    <source>
        <dbReference type="Proteomes" id="UP000189933"/>
    </source>
</evidence>
<dbReference type="Gene3D" id="3.90.226.10">
    <property type="entry name" value="2-enoyl-CoA Hydratase, Chain A, domain 1"/>
    <property type="match status" value="1"/>
</dbReference>
<evidence type="ECO:0000256" key="2">
    <source>
        <dbReference type="RuleBase" id="RU003707"/>
    </source>
</evidence>
<dbReference type="OrthoDB" id="9787660at2"/>
<organism evidence="3 4">
    <name type="scientific">Carboxydocella sporoproducens DSM 16521</name>
    <dbReference type="NCBI Taxonomy" id="1121270"/>
    <lineage>
        <taxon>Bacteria</taxon>
        <taxon>Bacillati</taxon>
        <taxon>Bacillota</taxon>
        <taxon>Clostridia</taxon>
        <taxon>Eubacteriales</taxon>
        <taxon>Clostridiales Family XVI. Incertae Sedis</taxon>
        <taxon>Carboxydocella</taxon>
    </lineage>
</organism>
<dbReference type="InterPro" id="IPR029045">
    <property type="entry name" value="ClpP/crotonase-like_dom_sf"/>
</dbReference>
<gene>
    <name evidence="3" type="ORF">SAMN02745885_00575</name>
</gene>
<dbReference type="PANTHER" id="PTHR43459:SF1">
    <property type="entry name" value="EG:BACN32G11.4 PROTEIN"/>
    <property type="match status" value="1"/>
</dbReference>
<dbReference type="InterPro" id="IPR001753">
    <property type="entry name" value="Enoyl-CoA_hydra/iso"/>
</dbReference>
<reference evidence="4" key="1">
    <citation type="submission" date="2017-02" db="EMBL/GenBank/DDBJ databases">
        <authorList>
            <person name="Varghese N."/>
            <person name="Submissions S."/>
        </authorList>
    </citation>
    <scope>NUCLEOTIDE SEQUENCE [LARGE SCALE GENOMIC DNA]</scope>
    <source>
        <strain evidence="4">DSM 16521</strain>
    </source>
</reference>
<protein>
    <submittedName>
        <fullName evidence="3">2-(1,2-epoxy-1,2-dihydrophenyl)acetyl-CoA isomerase</fullName>
    </submittedName>
</protein>
<dbReference type="Pfam" id="PF00378">
    <property type="entry name" value="ECH_1"/>
    <property type="match status" value="1"/>
</dbReference>
<accession>A0A1T4MHQ1</accession>
<dbReference type="Proteomes" id="UP000189933">
    <property type="component" value="Unassembled WGS sequence"/>
</dbReference>
<dbReference type="RefSeq" id="WP_159071941.1">
    <property type="nucleotide sequence ID" value="NZ_FUXM01000004.1"/>
</dbReference>
<evidence type="ECO:0000256" key="1">
    <source>
        <dbReference type="ARBA" id="ARBA00005254"/>
    </source>
</evidence>
<dbReference type="AlphaFoldDB" id="A0A1T4MHQ1"/>
<name>A0A1T4MHQ1_9FIRM</name>
<proteinExistence type="inferred from homology"/>
<dbReference type="SUPFAM" id="SSF52096">
    <property type="entry name" value="ClpP/crotonase"/>
    <property type="match status" value="1"/>
</dbReference>
<dbReference type="GO" id="GO:0016853">
    <property type="term" value="F:isomerase activity"/>
    <property type="evidence" value="ECO:0007669"/>
    <property type="project" value="UniProtKB-KW"/>
</dbReference>
<dbReference type="EMBL" id="FUXM01000004">
    <property type="protein sequence ID" value="SJZ66298.1"/>
    <property type="molecule type" value="Genomic_DNA"/>
</dbReference>